<evidence type="ECO:0000313" key="3">
    <source>
        <dbReference type="Proteomes" id="UP000499080"/>
    </source>
</evidence>
<name>A0A4Y2HAP0_ARAVE</name>
<evidence type="ECO:0000313" key="2">
    <source>
        <dbReference type="EMBL" id="GBM62436.1"/>
    </source>
</evidence>
<reference evidence="2 3" key="1">
    <citation type="journal article" date="2019" name="Sci. Rep.">
        <title>Orb-weaving spider Araneus ventricosus genome elucidates the spidroin gene catalogue.</title>
        <authorList>
            <person name="Kono N."/>
            <person name="Nakamura H."/>
            <person name="Ohtoshi R."/>
            <person name="Moran D.A.P."/>
            <person name="Shinohara A."/>
            <person name="Yoshida Y."/>
            <person name="Fujiwara M."/>
            <person name="Mori M."/>
            <person name="Tomita M."/>
            <person name="Arakawa K."/>
        </authorList>
    </citation>
    <scope>NUCLEOTIDE SEQUENCE [LARGE SCALE GENOMIC DNA]</scope>
</reference>
<accession>A0A4Y2HAP0</accession>
<organism evidence="2 3">
    <name type="scientific">Araneus ventricosus</name>
    <name type="common">Orbweaver spider</name>
    <name type="synonym">Epeira ventricosa</name>
    <dbReference type="NCBI Taxonomy" id="182803"/>
    <lineage>
        <taxon>Eukaryota</taxon>
        <taxon>Metazoa</taxon>
        <taxon>Ecdysozoa</taxon>
        <taxon>Arthropoda</taxon>
        <taxon>Chelicerata</taxon>
        <taxon>Arachnida</taxon>
        <taxon>Araneae</taxon>
        <taxon>Araneomorphae</taxon>
        <taxon>Entelegynae</taxon>
        <taxon>Araneoidea</taxon>
        <taxon>Araneidae</taxon>
        <taxon>Araneus</taxon>
    </lineage>
</organism>
<dbReference type="Pfam" id="PF13843">
    <property type="entry name" value="DDE_Tnp_1_7"/>
    <property type="match status" value="1"/>
</dbReference>
<gene>
    <name evidence="2" type="ORF">AVEN_180847_1</name>
</gene>
<keyword evidence="3" id="KW-1185">Reference proteome</keyword>
<dbReference type="Proteomes" id="UP000499080">
    <property type="component" value="Unassembled WGS sequence"/>
</dbReference>
<evidence type="ECO:0000259" key="1">
    <source>
        <dbReference type="Pfam" id="PF13843"/>
    </source>
</evidence>
<proteinExistence type="predicted"/>
<dbReference type="InterPro" id="IPR029526">
    <property type="entry name" value="PGBD"/>
</dbReference>
<feature type="domain" description="PiggyBac transposable element-derived protein" evidence="1">
    <location>
        <begin position="15"/>
        <end position="97"/>
    </location>
</feature>
<dbReference type="EMBL" id="BGPR01001816">
    <property type="protein sequence ID" value="GBM62436.1"/>
    <property type="molecule type" value="Genomic_DNA"/>
</dbReference>
<sequence length="121" mass="13840">MRLPRNAAISRNVSTPLESWKLLMSVEMVKDLVSCTNIYIASISYRFSRERDAKSTTEAEMKVFIGPLYICVVHKSSHVNITDLWTTDGTGIEIFRTFFFYSDACVLMTFVISRAEKILTN</sequence>
<dbReference type="OrthoDB" id="6427496at2759"/>
<protein>
    <recommendedName>
        <fullName evidence="1">PiggyBac transposable element-derived protein domain-containing protein</fullName>
    </recommendedName>
</protein>
<comment type="caution">
    <text evidence="2">The sequence shown here is derived from an EMBL/GenBank/DDBJ whole genome shotgun (WGS) entry which is preliminary data.</text>
</comment>
<dbReference type="AlphaFoldDB" id="A0A4Y2HAP0"/>